<evidence type="ECO:0000313" key="1">
    <source>
        <dbReference type="EMBL" id="MEB5477608.1"/>
    </source>
</evidence>
<organism evidence="1 2">
    <name type="scientific">Acinetobacter pollinis</name>
    <dbReference type="NCBI Taxonomy" id="2605270"/>
    <lineage>
        <taxon>Bacteria</taxon>
        <taxon>Pseudomonadati</taxon>
        <taxon>Pseudomonadota</taxon>
        <taxon>Gammaproteobacteria</taxon>
        <taxon>Moraxellales</taxon>
        <taxon>Moraxellaceae</taxon>
        <taxon>Acinetobacter</taxon>
    </lineage>
</organism>
<protein>
    <submittedName>
        <fullName evidence="1">Response regulator</fullName>
    </submittedName>
</protein>
<dbReference type="Proteomes" id="UP001339883">
    <property type="component" value="Unassembled WGS sequence"/>
</dbReference>
<dbReference type="RefSeq" id="WP_325775998.1">
    <property type="nucleotide sequence ID" value="NZ_VTDN01000010.1"/>
</dbReference>
<reference evidence="1 2" key="1">
    <citation type="submission" date="2019-08" db="EMBL/GenBank/DDBJ databases">
        <title>Five species of Acinetobacter isolated from floral nectar and animal pollinators.</title>
        <authorList>
            <person name="Hendry T.A."/>
        </authorList>
    </citation>
    <scope>NUCLEOTIDE SEQUENCE [LARGE SCALE GENOMIC DNA]</scope>
    <source>
        <strain evidence="1 2">MD18.27</strain>
    </source>
</reference>
<sequence length="77" mass="8979">MRTVTQRKNIAGFRIWMLHLGYNILPLKGQGFIAKAIDPQLKRQIKRKHHYILVTDLFSGNMAAFELGKEFEEHLKA</sequence>
<gene>
    <name evidence="1" type="ORF">I2F25_11225</name>
</gene>
<evidence type="ECO:0000313" key="2">
    <source>
        <dbReference type="Proteomes" id="UP001339883"/>
    </source>
</evidence>
<name>A0ABU6DW25_9GAMM</name>
<dbReference type="EMBL" id="VTDN01000010">
    <property type="protein sequence ID" value="MEB5477608.1"/>
    <property type="molecule type" value="Genomic_DNA"/>
</dbReference>
<accession>A0ABU6DW25</accession>
<keyword evidence="2" id="KW-1185">Reference proteome</keyword>
<comment type="caution">
    <text evidence="1">The sequence shown here is derived from an EMBL/GenBank/DDBJ whole genome shotgun (WGS) entry which is preliminary data.</text>
</comment>
<proteinExistence type="predicted"/>